<dbReference type="InterPro" id="IPR019480">
    <property type="entry name" value="Dihydroorotate_DH_Fe-S-bd"/>
</dbReference>
<dbReference type="GO" id="GO:0046872">
    <property type="term" value="F:metal ion binding"/>
    <property type="evidence" value="ECO:0007669"/>
    <property type="project" value="UniProtKB-KW"/>
</dbReference>
<dbReference type="CDD" id="cd06218">
    <property type="entry name" value="DHOD_e_trans"/>
    <property type="match status" value="1"/>
</dbReference>
<comment type="cofactor">
    <cofactor evidence="10">
        <name>[2Fe-2S] cluster</name>
        <dbReference type="ChEBI" id="CHEBI:190135"/>
    </cofactor>
</comment>
<dbReference type="PANTHER" id="PTHR43513">
    <property type="entry name" value="DIHYDROOROTATE DEHYDROGENASE B (NAD(+)), ELECTRON TRANSFER SUBUNIT"/>
    <property type="match status" value="1"/>
</dbReference>
<feature type="binding site" evidence="11">
    <location>
        <begin position="68"/>
        <end position="71"/>
    </location>
    <ligand>
        <name>FAD</name>
        <dbReference type="ChEBI" id="CHEBI:57692"/>
    </ligand>
</feature>
<name>A0A2S9YRP9_9BACT</name>
<dbReference type="InterPro" id="IPR017938">
    <property type="entry name" value="Riboflavin_synthase-like_b-brl"/>
</dbReference>
<evidence type="ECO:0000313" key="15">
    <source>
        <dbReference type="Proteomes" id="UP000238823"/>
    </source>
</evidence>
<evidence type="ECO:0000256" key="6">
    <source>
        <dbReference type="ARBA" id="ARBA00022827"/>
    </source>
</evidence>
<dbReference type="PIRSF" id="PIRSF006816">
    <property type="entry name" value="Cyc3_hyd_g"/>
    <property type="match status" value="1"/>
</dbReference>
<dbReference type="PRINTS" id="PR00410">
    <property type="entry name" value="PHEHYDRXLASE"/>
</dbReference>
<keyword evidence="5 12" id="KW-0479">Metal-binding</keyword>
<accession>A0A2S9YRP9</accession>
<dbReference type="InterPro" id="IPR050353">
    <property type="entry name" value="PyrK_electron_transfer"/>
</dbReference>
<feature type="binding site" evidence="12">
    <location>
        <position position="253"/>
    </location>
    <ligand>
        <name>[2Fe-2S] cluster</name>
        <dbReference type="ChEBI" id="CHEBI:190135"/>
    </ligand>
</feature>
<feature type="domain" description="FAD-binding FR-type" evidence="13">
    <location>
        <begin position="15"/>
        <end position="116"/>
    </location>
</feature>
<keyword evidence="6 11" id="KW-0274">FAD</keyword>
<dbReference type="GO" id="GO:0006221">
    <property type="term" value="P:pyrimidine nucleotide biosynthetic process"/>
    <property type="evidence" value="ECO:0007669"/>
    <property type="project" value="InterPro"/>
</dbReference>
<dbReference type="Pfam" id="PF10418">
    <property type="entry name" value="DHODB_Fe-S_bind"/>
    <property type="match status" value="1"/>
</dbReference>
<dbReference type="InterPro" id="IPR001433">
    <property type="entry name" value="OxRdtase_FAD/NAD-bd"/>
</dbReference>
<dbReference type="InterPro" id="IPR039261">
    <property type="entry name" value="FNR_nucleotide-bd"/>
</dbReference>
<feature type="binding site" evidence="11">
    <location>
        <begin position="91"/>
        <end position="92"/>
    </location>
    <ligand>
        <name>FAD</name>
        <dbReference type="ChEBI" id="CHEBI:57692"/>
    </ligand>
</feature>
<dbReference type="SUPFAM" id="SSF63380">
    <property type="entry name" value="Riboflavin synthase domain-like"/>
    <property type="match status" value="1"/>
</dbReference>
<dbReference type="SUPFAM" id="SSF52343">
    <property type="entry name" value="Ferredoxin reductase-like, C-terminal NADP-linked domain"/>
    <property type="match status" value="1"/>
</dbReference>
<dbReference type="EMBL" id="PVNL01000050">
    <property type="protein sequence ID" value="PRQ07773.1"/>
    <property type="molecule type" value="Genomic_DNA"/>
</dbReference>
<dbReference type="GO" id="GO:0050660">
    <property type="term" value="F:flavin adenine dinucleotide binding"/>
    <property type="evidence" value="ECO:0007669"/>
    <property type="project" value="InterPro"/>
</dbReference>
<organism evidence="14 15">
    <name type="scientific">Enhygromyxa salina</name>
    <dbReference type="NCBI Taxonomy" id="215803"/>
    <lineage>
        <taxon>Bacteria</taxon>
        <taxon>Pseudomonadati</taxon>
        <taxon>Myxococcota</taxon>
        <taxon>Polyangia</taxon>
        <taxon>Nannocystales</taxon>
        <taxon>Nannocystaceae</taxon>
        <taxon>Enhygromyxa</taxon>
    </lineage>
</organism>
<comment type="cofactor">
    <cofactor evidence="12">
        <name>[2Fe-2S] cluster</name>
        <dbReference type="ChEBI" id="CHEBI:190135"/>
    </cofactor>
    <text evidence="12">Binds 1 [2Fe-2S] cluster per subunit.</text>
</comment>
<dbReference type="Gene3D" id="2.40.30.10">
    <property type="entry name" value="Translation factors"/>
    <property type="match status" value="1"/>
</dbReference>
<evidence type="ECO:0000256" key="9">
    <source>
        <dbReference type="ARBA" id="ARBA00023014"/>
    </source>
</evidence>
<evidence type="ECO:0000256" key="3">
    <source>
        <dbReference type="ARBA" id="ARBA00022630"/>
    </source>
</evidence>
<dbReference type="PROSITE" id="PS51384">
    <property type="entry name" value="FAD_FR"/>
    <property type="match status" value="1"/>
</dbReference>
<keyword evidence="2" id="KW-0813">Transport</keyword>
<dbReference type="GO" id="GO:0016491">
    <property type="term" value="F:oxidoreductase activity"/>
    <property type="evidence" value="ECO:0007669"/>
    <property type="project" value="InterPro"/>
</dbReference>
<dbReference type="PANTHER" id="PTHR43513:SF3">
    <property type="entry name" value="DIHYDROOROTATE DEHYDROGENASE B (NAD(+)), ELECTRON TRANSFER SUBUNIT-RELATED"/>
    <property type="match status" value="1"/>
</dbReference>
<protein>
    <submittedName>
        <fullName evidence="14">Dihydroorotate dehydrogenase B, electron transfer subunit</fullName>
    </submittedName>
</protein>
<dbReference type="InterPro" id="IPR012165">
    <property type="entry name" value="Cyt_c3_hydrogenase_gsu"/>
</dbReference>
<dbReference type="Proteomes" id="UP000238823">
    <property type="component" value="Unassembled WGS sequence"/>
</dbReference>
<evidence type="ECO:0000259" key="13">
    <source>
        <dbReference type="PROSITE" id="PS51384"/>
    </source>
</evidence>
<dbReference type="Gene3D" id="2.10.240.10">
    <property type="entry name" value="Dihydroorotate dehydrogenase, electron transfer subunit"/>
    <property type="match status" value="1"/>
</dbReference>
<feature type="binding site" evidence="12">
    <location>
        <position position="267"/>
    </location>
    <ligand>
        <name>[2Fe-2S] cluster</name>
        <dbReference type="ChEBI" id="CHEBI:190135"/>
    </ligand>
</feature>
<dbReference type="InterPro" id="IPR017927">
    <property type="entry name" value="FAD-bd_FR_type"/>
</dbReference>
<keyword evidence="4 12" id="KW-0001">2Fe-2S</keyword>
<dbReference type="GO" id="GO:0051537">
    <property type="term" value="F:2 iron, 2 sulfur cluster binding"/>
    <property type="evidence" value="ECO:0007669"/>
    <property type="project" value="UniProtKB-KW"/>
</dbReference>
<dbReference type="Gene3D" id="3.40.50.80">
    <property type="entry name" value="Nucleotide-binding domain of ferredoxin-NADP reductase (FNR) module"/>
    <property type="match status" value="1"/>
</dbReference>
<reference evidence="14 15" key="1">
    <citation type="submission" date="2018-03" db="EMBL/GenBank/DDBJ databases">
        <title>Draft Genome Sequences of the Obligatory Marine Myxobacteria Enhygromyxa salina SWB007.</title>
        <authorList>
            <person name="Poehlein A."/>
            <person name="Moghaddam J.A."/>
            <person name="Harms H."/>
            <person name="Alanjari M."/>
            <person name="Koenig G.M."/>
            <person name="Daniel R."/>
            <person name="Schaeberle T.F."/>
        </authorList>
    </citation>
    <scope>NUCLEOTIDE SEQUENCE [LARGE SCALE GENOMIC DNA]</scope>
    <source>
        <strain evidence="14 15">SWB007</strain>
    </source>
</reference>
<evidence type="ECO:0000256" key="7">
    <source>
        <dbReference type="ARBA" id="ARBA00022982"/>
    </source>
</evidence>
<dbReference type="AlphaFoldDB" id="A0A2S9YRP9"/>
<keyword evidence="9 12" id="KW-0411">Iron-sulfur</keyword>
<evidence type="ECO:0000256" key="1">
    <source>
        <dbReference type="ARBA" id="ARBA00006422"/>
    </source>
</evidence>
<evidence type="ECO:0000313" key="14">
    <source>
        <dbReference type="EMBL" id="PRQ07773.1"/>
    </source>
</evidence>
<evidence type="ECO:0000256" key="12">
    <source>
        <dbReference type="PIRSR" id="PIRSR006816-2"/>
    </source>
</evidence>
<dbReference type="InterPro" id="IPR037117">
    <property type="entry name" value="Dihydroorotate_DH_ele_sf"/>
</dbReference>
<evidence type="ECO:0000256" key="5">
    <source>
        <dbReference type="ARBA" id="ARBA00022723"/>
    </source>
</evidence>
<evidence type="ECO:0000256" key="10">
    <source>
        <dbReference type="ARBA" id="ARBA00034078"/>
    </source>
</evidence>
<evidence type="ECO:0000256" key="2">
    <source>
        <dbReference type="ARBA" id="ARBA00022448"/>
    </source>
</evidence>
<comment type="cofactor">
    <cofactor evidence="11">
        <name>FAD</name>
        <dbReference type="ChEBI" id="CHEBI:57692"/>
    </cofactor>
    <text evidence="11">Binds 1 FAD per subunit.</text>
</comment>
<comment type="similarity">
    <text evidence="1">Belongs to the PyrK family.</text>
</comment>
<keyword evidence="7" id="KW-0249">Electron transport</keyword>
<evidence type="ECO:0000256" key="8">
    <source>
        <dbReference type="ARBA" id="ARBA00023004"/>
    </source>
</evidence>
<keyword evidence="3 11" id="KW-0285">Flavoprotein</keyword>
<proteinExistence type="inferred from homology"/>
<feature type="binding site" evidence="12">
    <location>
        <position position="250"/>
    </location>
    <ligand>
        <name>[2Fe-2S] cluster</name>
        <dbReference type="ChEBI" id="CHEBI:190135"/>
    </ligand>
</feature>
<evidence type="ECO:0000256" key="4">
    <source>
        <dbReference type="ARBA" id="ARBA00022714"/>
    </source>
</evidence>
<sequence length="280" mass="29870">MDDSSRIAYDTPVATAQFQVEIAANRPLTGGYFVLELASERANPVEGATPGQFVMLRGDWGRDLLNGRAFSVLEPIGSDRFSVLLKVFGRGTALMQDMPVGAPMTVTGPLGRGFPAPTPGRTQLLVAGGVGLPPLHFLARTLAARPAGQPPPEMYYGGRTADDLVLTADLERWGIPTVLATEDGSRGEHGRVTAPLLARVELAAARGESIELLACGPTPMLRALRELGLAHEIPTYLCLEEMMACGFGVCLGCAVPVYGPKPYEYCCTDGPVFEAARVRW</sequence>
<dbReference type="Pfam" id="PF00175">
    <property type="entry name" value="NAD_binding_1"/>
    <property type="match status" value="1"/>
</dbReference>
<comment type="caution">
    <text evidence="14">The sequence shown here is derived from an EMBL/GenBank/DDBJ whole genome shotgun (WGS) entry which is preliminary data.</text>
</comment>
<keyword evidence="8 12" id="KW-0408">Iron</keyword>
<evidence type="ECO:0000256" key="11">
    <source>
        <dbReference type="PIRSR" id="PIRSR006816-1"/>
    </source>
</evidence>
<feature type="binding site" evidence="12">
    <location>
        <position position="245"/>
    </location>
    <ligand>
        <name>[2Fe-2S] cluster</name>
        <dbReference type="ChEBI" id="CHEBI:190135"/>
    </ligand>
</feature>
<gene>
    <name evidence="14" type="primary">pyrK</name>
    <name evidence="14" type="ORF">ENSA7_25410</name>
</gene>